<dbReference type="EMBL" id="JACGXN010000009">
    <property type="protein sequence ID" value="MBA8880808.1"/>
    <property type="molecule type" value="Genomic_DNA"/>
</dbReference>
<name>A0A839ERG7_9HYPH</name>
<organism evidence="1 2">
    <name type="scientific">Phyllobacterium myrsinacearum</name>
    <dbReference type="NCBI Taxonomy" id="28101"/>
    <lineage>
        <taxon>Bacteria</taxon>
        <taxon>Pseudomonadati</taxon>
        <taxon>Pseudomonadota</taxon>
        <taxon>Alphaproteobacteria</taxon>
        <taxon>Hyphomicrobiales</taxon>
        <taxon>Phyllobacteriaceae</taxon>
        <taxon>Phyllobacterium</taxon>
    </lineage>
</organism>
<proteinExistence type="predicted"/>
<keyword evidence="2" id="KW-1185">Reference proteome</keyword>
<dbReference type="AlphaFoldDB" id="A0A839ERG7"/>
<protein>
    <submittedName>
        <fullName evidence="1">Uncharacterized protein</fullName>
    </submittedName>
</protein>
<reference evidence="1 2" key="1">
    <citation type="submission" date="2020-07" db="EMBL/GenBank/DDBJ databases">
        <title>Genomic Encyclopedia of Type Strains, Phase IV (KMG-V): Genome sequencing to study the core and pangenomes of soil and plant-associated prokaryotes.</title>
        <authorList>
            <person name="Whitman W."/>
        </authorList>
    </citation>
    <scope>NUCLEOTIDE SEQUENCE [LARGE SCALE GENOMIC DNA]</scope>
    <source>
        <strain evidence="1 2">AN3</strain>
    </source>
</reference>
<comment type="caution">
    <text evidence="1">The sequence shown here is derived from an EMBL/GenBank/DDBJ whole genome shotgun (WGS) entry which is preliminary data.</text>
</comment>
<evidence type="ECO:0000313" key="1">
    <source>
        <dbReference type="EMBL" id="MBA8880808.1"/>
    </source>
</evidence>
<dbReference type="Proteomes" id="UP000549052">
    <property type="component" value="Unassembled WGS sequence"/>
</dbReference>
<dbReference type="RefSeq" id="WP_182551437.1">
    <property type="nucleotide sequence ID" value="NZ_JACGXN010000009.1"/>
</dbReference>
<sequence length="55" mass="6067">MTIKTVPQEVYQRHEREWQLLREALAKNKSASDAQPIVSVTSGATTEAVPGAFPQ</sequence>
<gene>
    <name evidence="1" type="ORF">FHW16_004533</name>
</gene>
<accession>A0A839ERG7</accession>
<evidence type="ECO:0000313" key="2">
    <source>
        <dbReference type="Proteomes" id="UP000549052"/>
    </source>
</evidence>